<reference evidence="2 3" key="1">
    <citation type="submission" date="2017-10" db="EMBL/GenBank/DDBJ databases">
        <title>Bacillus sp. nov., a halophilic bacterium isolated from a Yangshapao Lake.</title>
        <authorList>
            <person name="Wang H."/>
        </authorList>
    </citation>
    <scope>NUCLEOTIDE SEQUENCE [LARGE SCALE GENOMIC DNA]</scope>
    <source>
        <strain evidence="2 3">YSP-3</strain>
    </source>
</reference>
<dbReference type="RefSeq" id="WP_110521676.1">
    <property type="nucleotide sequence ID" value="NZ_PDOF01000004.1"/>
</dbReference>
<evidence type="ECO:0000259" key="1">
    <source>
        <dbReference type="Pfam" id="PF08241"/>
    </source>
</evidence>
<dbReference type="EMBL" id="PDOF01000004">
    <property type="protein sequence ID" value="PYZ95551.1"/>
    <property type="molecule type" value="Genomic_DNA"/>
</dbReference>
<gene>
    <name evidence="2" type="ORF">CR205_18655</name>
</gene>
<dbReference type="InterPro" id="IPR013216">
    <property type="entry name" value="Methyltransf_11"/>
</dbReference>
<dbReference type="Gene3D" id="3.40.50.150">
    <property type="entry name" value="Vaccinia Virus protein VP39"/>
    <property type="match status" value="1"/>
</dbReference>
<organism evidence="2 3">
    <name type="scientific">Alteribacter lacisalsi</name>
    <dbReference type="NCBI Taxonomy" id="2045244"/>
    <lineage>
        <taxon>Bacteria</taxon>
        <taxon>Bacillati</taxon>
        <taxon>Bacillota</taxon>
        <taxon>Bacilli</taxon>
        <taxon>Bacillales</taxon>
        <taxon>Bacillaceae</taxon>
        <taxon>Alteribacter</taxon>
    </lineage>
</organism>
<dbReference type="Proteomes" id="UP000248066">
    <property type="component" value="Unassembled WGS sequence"/>
</dbReference>
<keyword evidence="2" id="KW-0808">Transferase</keyword>
<proteinExistence type="predicted"/>
<name>A0A2W0H3G9_9BACI</name>
<sequence length="262" mass="29288">MGINFHDPKNSRTYTDREAGSEWKRYMRKILAGRSVTNAVDVGCGGGIYSKALAELGAHTVTGIDSSEASLSGARADRGGDERLRFVYGEAQNTGLEDGQADLVVIRAVIHHLPELARAFAEASRILRAGGIVAVQDRTPEDCLIPGSETHIRGWIFTCFPCLAEVEKKRRWHSEKVTGHLKAAGFTSVTSAHLWETRREYDGKEALLDDLAKRKGRSLLHELNNRELRELITYMDGRLEEGRPIIEKDRWTMWTGVKKEAD</sequence>
<keyword evidence="3" id="KW-1185">Reference proteome</keyword>
<dbReference type="InterPro" id="IPR029063">
    <property type="entry name" value="SAM-dependent_MTases_sf"/>
</dbReference>
<dbReference type="GO" id="GO:0008757">
    <property type="term" value="F:S-adenosylmethionine-dependent methyltransferase activity"/>
    <property type="evidence" value="ECO:0007669"/>
    <property type="project" value="InterPro"/>
</dbReference>
<feature type="domain" description="Methyltransferase type 11" evidence="1">
    <location>
        <begin position="40"/>
        <end position="134"/>
    </location>
</feature>
<dbReference type="InterPro" id="IPR050508">
    <property type="entry name" value="Methyltransf_Superfamily"/>
</dbReference>
<evidence type="ECO:0000313" key="2">
    <source>
        <dbReference type="EMBL" id="PYZ95551.1"/>
    </source>
</evidence>
<dbReference type="CDD" id="cd02440">
    <property type="entry name" value="AdoMet_MTases"/>
    <property type="match status" value="1"/>
</dbReference>
<dbReference type="SUPFAM" id="SSF53335">
    <property type="entry name" value="S-adenosyl-L-methionine-dependent methyltransferases"/>
    <property type="match status" value="1"/>
</dbReference>
<dbReference type="PANTHER" id="PTHR42912">
    <property type="entry name" value="METHYLTRANSFERASE"/>
    <property type="match status" value="1"/>
</dbReference>
<accession>A0A2W0H3G9</accession>
<evidence type="ECO:0000313" key="3">
    <source>
        <dbReference type="Proteomes" id="UP000248066"/>
    </source>
</evidence>
<dbReference type="GO" id="GO:0032259">
    <property type="term" value="P:methylation"/>
    <property type="evidence" value="ECO:0007669"/>
    <property type="project" value="UniProtKB-KW"/>
</dbReference>
<protein>
    <submittedName>
        <fullName evidence="2">SAM-dependent methyltransferase</fullName>
    </submittedName>
</protein>
<comment type="caution">
    <text evidence="2">The sequence shown here is derived from an EMBL/GenBank/DDBJ whole genome shotgun (WGS) entry which is preliminary data.</text>
</comment>
<dbReference type="Pfam" id="PF08241">
    <property type="entry name" value="Methyltransf_11"/>
    <property type="match status" value="1"/>
</dbReference>
<keyword evidence="2" id="KW-0489">Methyltransferase</keyword>
<dbReference type="AlphaFoldDB" id="A0A2W0H3G9"/>
<dbReference type="OrthoDB" id="9791837at2"/>